<dbReference type="VEuPathDB" id="FungiDB:A1O9_13077"/>
<dbReference type="OrthoDB" id="2219495at2759"/>
<dbReference type="STRING" id="1182545.A0A072P5H7"/>
<dbReference type="PANTHER" id="PTHR10961">
    <property type="entry name" value="PEROXISOMAL SARCOSINE OXIDASE"/>
    <property type="match status" value="1"/>
</dbReference>
<dbReference type="Gene3D" id="3.30.9.10">
    <property type="entry name" value="D-Amino Acid Oxidase, subunit A, domain 2"/>
    <property type="match status" value="1"/>
</dbReference>
<gene>
    <name evidence="7" type="ORF">A1O9_13077</name>
</gene>
<comment type="caution">
    <text evidence="7">The sequence shown here is derived from an EMBL/GenBank/DDBJ whole genome shotgun (WGS) entry which is preliminary data.</text>
</comment>
<evidence type="ECO:0000256" key="5">
    <source>
        <dbReference type="ARBA" id="ARBA00023002"/>
    </source>
</evidence>
<keyword evidence="4" id="KW-0274">FAD</keyword>
<dbReference type="GeneID" id="25287968"/>
<accession>A0A072P5H7</accession>
<dbReference type="Gene3D" id="3.50.50.60">
    <property type="entry name" value="FAD/NAD(P)-binding domain"/>
    <property type="match status" value="1"/>
</dbReference>
<dbReference type="GO" id="GO:0008115">
    <property type="term" value="F:sarcosine oxidase activity"/>
    <property type="evidence" value="ECO:0007669"/>
    <property type="project" value="TreeGrafter"/>
</dbReference>
<evidence type="ECO:0000256" key="4">
    <source>
        <dbReference type="ARBA" id="ARBA00022827"/>
    </source>
</evidence>
<keyword evidence="3" id="KW-0285">Flavoprotein</keyword>
<feature type="domain" description="FAD dependent oxidoreductase" evidence="6">
    <location>
        <begin position="10"/>
        <end position="317"/>
    </location>
</feature>
<name>A0A072P5H7_9EURO</name>
<organism evidence="7 8">
    <name type="scientific">Exophiala aquamarina CBS 119918</name>
    <dbReference type="NCBI Taxonomy" id="1182545"/>
    <lineage>
        <taxon>Eukaryota</taxon>
        <taxon>Fungi</taxon>
        <taxon>Dikarya</taxon>
        <taxon>Ascomycota</taxon>
        <taxon>Pezizomycotina</taxon>
        <taxon>Eurotiomycetes</taxon>
        <taxon>Chaetothyriomycetidae</taxon>
        <taxon>Chaetothyriales</taxon>
        <taxon>Herpotrichiellaceae</taxon>
        <taxon>Exophiala</taxon>
    </lineage>
</organism>
<proteinExistence type="inferred from homology"/>
<dbReference type="Pfam" id="PF01266">
    <property type="entry name" value="DAO"/>
    <property type="match status" value="1"/>
</dbReference>
<keyword evidence="8" id="KW-1185">Reference proteome</keyword>
<dbReference type="InterPro" id="IPR006076">
    <property type="entry name" value="FAD-dep_OxRdtase"/>
</dbReference>
<dbReference type="RefSeq" id="XP_013253455.1">
    <property type="nucleotide sequence ID" value="XM_013398001.1"/>
</dbReference>
<dbReference type="GO" id="GO:0050660">
    <property type="term" value="F:flavin adenine dinucleotide binding"/>
    <property type="evidence" value="ECO:0007669"/>
    <property type="project" value="InterPro"/>
</dbReference>
<dbReference type="AlphaFoldDB" id="A0A072P5H7"/>
<evidence type="ECO:0000313" key="7">
    <source>
        <dbReference type="EMBL" id="KEF50865.1"/>
    </source>
</evidence>
<dbReference type="SUPFAM" id="SSF51905">
    <property type="entry name" value="FAD/NAD(P)-binding domain"/>
    <property type="match status" value="1"/>
</dbReference>
<dbReference type="PANTHER" id="PTHR10961:SF46">
    <property type="entry name" value="PEROXISOMAL SARCOSINE OXIDASE"/>
    <property type="match status" value="1"/>
</dbReference>
<dbReference type="Proteomes" id="UP000027920">
    <property type="component" value="Unassembled WGS sequence"/>
</dbReference>
<evidence type="ECO:0000256" key="3">
    <source>
        <dbReference type="ARBA" id="ARBA00022630"/>
    </source>
</evidence>
<evidence type="ECO:0000256" key="1">
    <source>
        <dbReference type="ARBA" id="ARBA00001974"/>
    </source>
</evidence>
<sequence>MEANDQTVYDYAIVGAGCFGASTACDLQRRRPRAKVILFDDATTKSASRDETKIVRSPYVDPEYVELATEAQKRWKDEALYQKCYHPTRWIQTIQPESHEISLKLDTDESITPERFVAMVGSKSQPRLGPDEGLWINKDVGMVDAALALGAVIQEASRLGVVVVRTPISQLLMEDDGRLCAGVITIAGHTVRARRTIVAAGPWTPSLLHRSGVGERVPGHQGKPFFTVVGVGVATLHLLDDEYHRFKSMPILVTENGEVMPPGARETSLKITSTDTFEIPHPDLASQVPIECIQRNREVLGKMIPELKDRQLEFWVCP</sequence>
<dbReference type="InterPro" id="IPR045170">
    <property type="entry name" value="MTOX"/>
</dbReference>
<protein>
    <recommendedName>
        <fullName evidence="6">FAD dependent oxidoreductase domain-containing protein</fullName>
    </recommendedName>
</protein>
<keyword evidence="5" id="KW-0560">Oxidoreductase</keyword>
<dbReference type="InterPro" id="IPR036188">
    <property type="entry name" value="FAD/NAD-bd_sf"/>
</dbReference>
<dbReference type="HOGENOM" id="CLU_007884_0_2_1"/>
<evidence type="ECO:0000313" key="8">
    <source>
        <dbReference type="Proteomes" id="UP000027920"/>
    </source>
</evidence>
<evidence type="ECO:0000256" key="2">
    <source>
        <dbReference type="ARBA" id="ARBA00010989"/>
    </source>
</evidence>
<comment type="similarity">
    <text evidence="2">Belongs to the MSOX/MTOX family.</text>
</comment>
<dbReference type="EMBL" id="AMGV01000057">
    <property type="protein sequence ID" value="KEF50865.1"/>
    <property type="molecule type" value="Genomic_DNA"/>
</dbReference>
<comment type="cofactor">
    <cofactor evidence="1">
        <name>FAD</name>
        <dbReference type="ChEBI" id="CHEBI:57692"/>
    </cofactor>
</comment>
<reference evidence="7 8" key="1">
    <citation type="submission" date="2013-03" db="EMBL/GenBank/DDBJ databases">
        <title>The Genome Sequence of Exophiala aquamarina CBS 119918.</title>
        <authorList>
            <consortium name="The Broad Institute Genomics Platform"/>
            <person name="Cuomo C."/>
            <person name="de Hoog S."/>
            <person name="Gorbushina A."/>
            <person name="Walker B."/>
            <person name="Young S.K."/>
            <person name="Zeng Q."/>
            <person name="Gargeya S."/>
            <person name="Fitzgerald M."/>
            <person name="Haas B."/>
            <person name="Abouelleil A."/>
            <person name="Allen A.W."/>
            <person name="Alvarado L."/>
            <person name="Arachchi H.M."/>
            <person name="Berlin A.M."/>
            <person name="Chapman S.B."/>
            <person name="Gainer-Dewar J."/>
            <person name="Goldberg J."/>
            <person name="Griggs A."/>
            <person name="Gujja S."/>
            <person name="Hansen M."/>
            <person name="Howarth C."/>
            <person name="Imamovic A."/>
            <person name="Ireland A."/>
            <person name="Larimer J."/>
            <person name="McCowan C."/>
            <person name="Murphy C."/>
            <person name="Pearson M."/>
            <person name="Poon T.W."/>
            <person name="Priest M."/>
            <person name="Roberts A."/>
            <person name="Saif S."/>
            <person name="Shea T."/>
            <person name="Sisk P."/>
            <person name="Sykes S."/>
            <person name="Wortman J."/>
            <person name="Nusbaum C."/>
            <person name="Birren B."/>
        </authorList>
    </citation>
    <scope>NUCLEOTIDE SEQUENCE [LARGE SCALE GENOMIC DNA]</scope>
    <source>
        <strain evidence="7 8">CBS 119918</strain>
    </source>
</reference>
<evidence type="ECO:0000259" key="6">
    <source>
        <dbReference type="Pfam" id="PF01266"/>
    </source>
</evidence>